<accession>A0A0V0TEB5</accession>
<feature type="non-terminal residue" evidence="1">
    <location>
        <position position="1"/>
    </location>
</feature>
<evidence type="ECO:0000313" key="2">
    <source>
        <dbReference type="Proteomes" id="UP000055048"/>
    </source>
</evidence>
<protein>
    <submittedName>
        <fullName evidence="1">Uncharacterized protein</fullName>
    </submittedName>
</protein>
<evidence type="ECO:0000313" key="1">
    <source>
        <dbReference type="EMBL" id="KRX37332.1"/>
    </source>
</evidence>
<reference evidence="1 2" key="1">
    <citation type="submission" date="2015-01" db="EMBL/GenBank/DDBJ databases">
        <title>Evolution of Trichinella species and genotypes.</title>
        <authorList>
            <person name="Korhonen P.K."/>
            <person name="Edoardo P."/>
            <person name="Giuseppe L.R."/>
            <person name="Gasser R.B."/>
        </authorList>
    </citation>
    <scope>NUCLEOTIDE SEQUENCE [LARGE SCALE GENOMIC DNA]</scope>
    <source>
        <strain evidence="1">ISS417</strain>
    </source>
</reference>
<dbReference type="OrthoDB" id="10521388at2759"/>
<keyword evidence="2" id="KW-1185">Reference proteome</keyword>
<sequence length="89" mass="10138">LLVICLITRFNCYFTDESSNQVAFDDSSFMIQRNHIFDSRLDHECGQSVPRRIPHCRNYSAASCSSSSNEFSDFSAKKTDNTKLSSKKC</sequence>
<proteinExistence type="predicted"/>
<dbReference type="EMBL" id="JYDJ01000315">
    <property type="protein sequence ID" value="KRX37332.1"/>
    <property type="molecule type" value="Genomic_DNA"/>
</dbReference>
<organism evidence="1 2">
    <name type="scientific">Trichinella murrelli</name>
    <dbReference type="NCBI Taxonomy" id="144512"/>
    <lineage>
        <taxon>Eukaryota</taxon>
        <taxon>Metazoa</taxon>
        <taxon>Ecdysozoa</taxon>
        <taxon>Nematoda</taxon>
        <taxon>Enoplea</taxon>
        <taxon>Dorylaimia</taxon>
        <taxon>Trichinellida</taxon>
        <taxon>Trichinellidae</taxon>
        <taxon>Trichinella</taxon>
    </lineage>
</organism>
<dbReference type="Proteomes" id="UP000055048">
    <property type="component" value="Unassembled WGS sequence"/>
</dbReference>
<gene>
    <name evidence="1" type="ORF">T05_2994</name>
</gene>
<comment type="caution">
    <text evidence="1">The sequence shown here is derived from an EMBL/GenBank/DDBJ whole genome shotgun (WGS) entry which is preliminary data.</text>
</comment>
<name>A0A0V0TEB5_9BILA</name>
<dbReference type="AlphaFoldDB" id="A0A0V0TEB5"/>